<dbReference type="RefSeq" id="WP_212227232.1">
    <property type="nucleotide sequence ID" value="NZ_JAGUCN010000006.1"/>
</dbReference>
<evidence type="ECO:0000313" key="8">
    <source>
        <dbReference type="EMBL" id="MBS2211217.1"/>
    </source>
</evidence>
<comment type="subcellular location">
    <subcellularLocation>
        <location evidence="1">Cell membrane</location>
        <topology evidence="1">Multi-pass membrane protein</topology>
    </subcellularLocation>
</comment>
<keyword evidence="4 7" id="KW-0812">Transmembrane</keyword>
<comment type="similarity">
    <text evidence="2">Belongs to the DoxX family.</text>
</comment>
<feature type="transmembrane region" description="Helical" evidence="7">
    <location>
        <begin position="18"/>
        <end position="36"/>
    </location>
</feature>
<keyword evidence="9" id="KW-1185">Reference proteome</keyword>
<name>A0ABS5K8K6_9BACT</name>
<evidence type="ECO:0000256" key="5">
    <source>
        <dbReference type="ARBA" id="ARBA00022989"/>
    </source>
</evidence>
<evidence type="ECO:0000256" key="6">
    <source>
        <dbReference type="ARBA" id="ARBA00023136"/>
    </source>
</evidence>
<dbReference type="InterPro" id="IPR032808">
    <property type="entry name" value="DoxX"/>
</dbReference>
<dbReference type="InterPro" id="IPR051907">
    <property type="entry name" value="DoxX-like_oxidoreductase"/>
</dbReference>
<evidence type="ECO:0000256" key="7">
    <source>
        <dbReference type="SAM" id="Phobius"/>
    </source>
</evidence>
<evidence type="ECO:0000313" key="9">
    <source>
        <dbReference type="Proteomes" id="UP000721861"/>
    </source>
</evidence>
<reference evidence="8 9" key="1">
    <citation type="journal article" date="2014" name="Int. J. Syst. Evol. Microbiol.">
        <title>Carboxylicivirga gen. nov. in the family Marinilabiliaceae with two novel species, Carboxylicivirga mesophila sp. nov. and Carboxylicivirga taeanensis sp. nov., and reclassification of Cytophaga fermentans as Saccharicrinis fermentans gen. nov., comb. nov.</title>
        <authorList>
            <person name="Yang S.H."/>
            <person name="Seo H.S."/>
            <person name="Woo J.H."/>
            <person name="Oh H.M."/>
            <person name="Jang H."/>
            <person name="Lee J.H."/>
            <person name="Kim S.J."/>
            <person name="Kwon K.K."/>
        </authorList>
    </citation>
    <scope>NUCLEOTIDE SEQUENCE [LARGE SCALE GENOMIC DNA]</scope>
    <source>
        <strain evidence="8 9">JCM 18290</strain>
    </source>
</reference>
<proteinExistence type="inferred from homology"/>
<organism evidence="8 9">
    <name type="scientific">Carboxylicivirga mesophila</name>
    <dbReference type="NCBI Taxonomy" id="1166478"/>
    <lineage>
        <taxon>Bacteria</taxon>
        <taxon>Pseudomonadati</taxon>
        <taxon>Bacteroidota</taxon>
        <taxon>Bacteroidia</taxon>
        <taxon>Marinilabiliales</taxon>
        <taxon>Marinilabiliaceae</taxon>
        <taxon>Carboxylicivirga</taxon>
    </lineage>
</organism>
<feature type="transmembrane region" description="Helical" evidence="7">
    <location>
        <begin position="56"/>
        <end position="77"/>
    </location>
</feature>
<evidence type="ECO:0000256" key="3">
    <source>
        <dbReference type="ARBA" id="ARBA00022475"/>
    </source>
</evidence>
<evidence type="ECO:0000256" key="1">
    <source>
        <dbReference type="ARBA" id="ARBA00004651"/>
    </source>
</evidence>
<comment type="caution">
    <text evidence="8">The sequence shown here is derived from an EMBL/GenBank/DDBJ whole genome shotgun (WGS) entry which is preliminary data.</text>
</comment>
<dbReference type="Pfam" id="PF07681">
    <property type="entry name" value="DoxX"/>
    <property type="match status" value="1"/>
</dbReference>
<sequence>MKDVIKFINNAAERTGDWALLAMRLTLAFGLFEPAVKKFENIRGTAEWFSSLHFPLPTVSVLLAATVEFAGFFLLMLGLLTRYITIPLMFVMLMAILMVHLGNGFSSADNGIEIPFYYLVMLFLIFSKGPGRFSIDEAVVNKIAK</sequence>
<keyword evidence="6 7" id="KW-0472">Membrane</keyword>
<dbReference type="EMBL" id="JAGUCN010000006">
    <property type="protein sequence ID" value="MBS2211217.1"/>
    <property type="molecule type" value="Genomic_DNA"/>
</dbReference>
<feature type="transmembrane region" description="Helical" evidence="7">
    <location>
        <begin position="114"/>
        <end position="135"/>
    </location>
</feature>
<keyword evidence="3" id="KW-1003">Cell membrane</keyword>
<evidence type="ECO:0000256" key="2">
    <source>
        <dbReference type="ARBA" id="ARBA00006679"/>
    </source>
</evidence>
<dbReference type="PANTHER" id="PTHR33452">
    <property type="entry name" value="OXIDOREDUCTASE CATD-RELATED"/>
    <property type="match status" value="1"/>
</dbReference>
<feature type="transmembrane region" description="Helical" evidence="7">
    <location>
        <begin position="84"/>
        <end position="102"/>
    </location>
</feature>
<dbReference type="PANTHER" id="PTHR33452:SF7">
    <property type="entry name" value="DOXX FAMILY PROTEIN"/>
    <property type="match status" value="1"/>
</dbReference>
<evidence type="ECO:0000256" key="4">
    <source>
        <dbReference type="ARBA" id="ARBA00022692"/>
    </source>
</evidence>
<gene>
    <name evidence="8" type="ORF">KEM09_07380</name>
</gene>
<accession>A0ABS5K8K6</accession>
<dbReference type="Proteomes" id="UP000721861">
    <property type="component" value="Unassembled WGS sequence"/>
</dbReference>
<keyword evidence="5 7" id="KW-1133">Transmembrane helix</keyword>
<protein>
    <submittedName>
        <fullName evidence="8">DoxX family protein</fullName>
    </submittedName>
</protein>